<proteinExistence type="predicted"/>
<gene>
    <name evidence="5" type="ORF">TCIL3000_11_14360</name>
</gene>
<evidence type="ECO:0000259" key="4">
    <source>
        <dbReference type="PROSITE" id="PS50102"/>
    </source>
</evidence>
<dbReference type="SMART" id="SM00360">
    <property type="entry name" value="RRM"/>
    <property type="match status" value="2"/>
</dbReference>
<dbReference type="GO" id="GO:0003729">
    <property type="term" value="F:mRNA binding"/>
    <property type="evidence" value="ECO:0007669"/>
    <property type="project" value="TreeGrafter"/>
</dbReference>
<dbReference type="PROSITE" id="PS50102">
    <property type="entry name" value="RRM"/>
    <property type="match status" value="2"/>
</dbReference>
<dbReference type="InterPro" id="IPR012677">
    <property type="entry name" value="Nucleotide-bd_a/b_plait_sf"/>
</dbReference>
<evidence type="ECO:0000256" key="1">
    <source>
        <dbReference type="ARBA" id="ARBA00022884"/>
    </source>
</evidence>
<feature type="compositionally biased region" description="Low complexity" evidence="3">
    <location>
        <begin position="1"/>
        <end position="19"/>
    </location>
</feature>
<dbReference type="EMBL" id="HE575324">
    <property type="protein sequence ID" value="CCC95921.1"/>
    <property type="molecule type" value="Genomic_DNA"/>
</dbReference>
<dbReference type="Pfam" id="PF00076">
    <property type="entry name" value="RRM_1"/>
    <property type="match status" value="2"/>
</dbReference>
<reference evidence="5" key="1">
    <citation type="journal article" date="2012" name="Proc. Natl. Acad. Sci. U.S.A.">
        <title>Antigenic diversity is generated by distinct evolutionary mechanisms in African trypanosome species.</title>
        <authorList>
            <person name="Jackson A.P."/>
            <person name="Berry A."/>
            <person name="Aslett M."/>
            <person name="Allison H.C."/>
            <person name="Burton P."/>
            <person name="Vavrova-Anderson J."/>
            <person name="Brown R."/>
            <person name="Browne H."/>
            <person name="Corton N."/>
            <person name="Hauser H."/>
            <person name="Gamble J."/>
            <person name="Gilderthorp R."/>
            <person name="Marcello L."/>
            <person name="McQuillan J."/>
            <person name="Otto T.D."/>
            <person name="Quail M.A."/>
            <person name="Sanders M.J."/>
            <person name="van Tonder A."/>
            <person name="Ginger M.L."/>
            <person name="Field M.C."/>
            <person name="Barry J.D."/>
            <person name="Hertz-Fowler C."/>
            <person name="Berriman M."/>
        </authorList>
    </citation>
    <scope>NUCLEOTIDE SEQUENCE</scope>
    <source>
        <strain evidence="5">IL3000</strain>
    </source>
</reference>
<dbReference type="InterPro" id="IPR050374">
    <property type="entry name" value="RRT5_SRSF_SR"/>
</dbReference>
<feature type="domain" description="RRM" evidence="4">
    <location>
        <begin position="164"/>
        <end position="235"/>
    </location>
</feature>
<dbReference type="GO" id="GO:0005737">
    <property type="term" value="C:cytoplasm"/>
    <property type="evidence" value="ECO:0007669"/>
    <property type="project" value="TreeGrafter"/>
</dbReference>
<evidence type="ECO:0000256" key="3">
    <source>
        <dbReference type="SAM" id="MobiDB-lite"/>
    </source>
</evidence>
<accession>G0V2P9</accession>
<feature type="domain" description="RRM" evidence="4">
    <location>
        <begin position="83"/>
        <end position="153"/>
    </location>
</feature>
<dbReference type="GO" id="GO:0005634">
    <property type="term" value="C:nucleus"/>
    <property type="evidence" value="ECO:0007669"/>
    <property type="project" value="TreeGrafter"/>
</dbReference>
<dbReference type="InterPro" id="IPR035979">
    <property type="entry name" value="RBD_domain_sf"/>
</dbReference>
<evidence type="ECO:0000256" key="2">
    <source>
        <dbReference type="PROSITE-ProRule" id="PRU00176"/>
    </source>
</evidence>
<feature type="compositionally biased region" description="Low complexity" evidence="3">
    <location>
        <begin position="27"/>
        <end position="72"/>
    </location>
</feature>
<dbReference type="VEuPathDB" id="TriTrypDB:TcIL3000.11.14360"/>
<evidence type="ECO:0000313" key="5">
    <source>
        <dbReference type="EMBL" id="CCC95921.1"/>
    </source>
</evidence>
<dbReference type="PANTHER" id="PTHR23003">
    <property type="entry name" value="RNA RECOGNITION MOTIF RRM DOMAIN CONTAINING PROTEIN"/>
    <property type="match status" value="1"/>
</dbReference>
<dbReference type="AlphaFoldDB" id="G0V2P9"/>
<feature type="region of interest" description="Disordered" evidence="3">
    <location>
        <begin position="1"/>
        <end position="86"/>
    </location>
</feature>
<dbReference type="PANTHER" id="PTHR23003:SF55">
    <property type="entry name" value="RNA-BINDING PROTEIN"/>
    <property type="match status" value="1"/>
</dbReference>
<dbReference type="SUPFAM" id="SSF54928">
    <property type="entry name" value="RNA-binding domain, RBD"/>
    <property type="match status" value="2"/>
</dbReference>
<name>G0V2P9_TRYCI</name>
<dbReference type="CDD" id="cd21613">
    <property type="entry name" value="RRM1_KSRP"/>
    <property type="match status" value="1"/>
</dbReference>
<keyword evidence="1 2" id="KW-0694">RNA-binding</keyword>
<sequence>MAPKSAPKGAPAAKAAAPKPDTKKAPAKAAAPKPAAPKPTASKAAAPKPAASKAAAPKAAAPAPTPKGAAKGSKGRPAPGSRTGVYVKNWGTGSVADVKQIFGAAGKITSVQIRRRRYALVFFENAAAVKKAIDLFNEKEIMGSLVTVVPAKTAPKPDPHEGSSVVFLSPVFRESTKPEKVKELFGGMKVLRIRMYRQNYAYVYLDSPEAALRAVKEKNGTLFCGKKLQVALSTRSLEKDRAREQRAKVLRDAHNFKKESNKVSTNVRRK</sequence>
<dbReference type="Gene3D" id="3.30.70.330">
    <property type="match status" value="2"/>
</dbReference>
<dbReference type="InterPro" id="IPR000504">
    <property type="entry name" value="RRM_dom"/>
</dbReference>
<protein>
    <submittedName>
        <fullName evidence="5">Uncharacterized protein TCIL3000_11_14360</fullName>
    </submittedName>
</protein>
<organism evidence="5">
    <name type="scientific">Trypanosoma congolense (strain IL3000)</name>
    <dbReference type="NCBI Taxonomy" id="1068625"/>
    <lineage>
        <taxon>Eukaryota</taxon>
        <taxon>Discoba</taxon>
        <taxon>Euglenozoa</taxon>
        <taxon>Kinetoplastea</taxon>
        <taxon>Metakinetoplastina</taxon>
        <taxon>Trypanosomatida</taxon>
        <taxon>Trypanosomatidae</taxon>
        <taxon>Trypanosoma</taxon>
        <taxon>Nannomonas</taxon>
    </lineage>
</organism>